<proteinExistence type="inferred from homology"/>
<sequence>MMRSISLPFFAGLALNTLSSQAAPSRQASCRDIPSPNVPGAIVKSITTQVYHDHSVSAFPPALLQNVSGLDICEVNVTLTHYGDDDIVHVQTWLPLHGWNSRFLAVGGGAWAAGLGSVDLALPASQGYAVSSTDAGLTGGPLDPGPWALKPDGTVNTGLLTNFASRSVHDMAVVGKSVAKSFYKKSAKHAFFNGCSTGGRQGLAAAQTYPNDFDGILAGAPAMYWTEYVVAELWPQVVMKEANYYPSPCELDAFVAAAVKSCDGADQVKDGVITEPLKCHFDPFALVGRKIRCDQGSVVITRKAASTISKIWAGPTTSTGQNLWYGMLRGASLKDLTKSKVVNGTKVGDPFFVADTWVRNFVKADPKFDTTQLDPSSFESTFYESRDKFSHVMDSANPNLSPFNAAGGKLLIWHGLADQLIYPQDSIKYVEEAKRTLEQSGETCAVTDFLRLFLAPGVAHCGYAQSAGAVPTDPFGALVDWVEKDKAPRVLAAHTKSDAPVQFSRHICPYPSVSKYTGKGDPRHGRSFVCVGRHG</sequence>
<dbReference type="PANTHER" id="PTHR33938">
    <property type="entry name" value="FERULOYL ESTERASE B-RELATED"/>
    <property type="match status" value="1"/>
</dbReference>
<comment type="similarity">
    <text evidence="1 8">Belongs to the tannase family.</text>
</comment>
<dbReference type="SUPFAM" id="SSF53474">
    <property type="entry name" value="alpha/beta-Hydrolases"/>
    <property type="match status" value="1"/>
</dbReference>
<dbReference type="InterPro" id="IPR029058">
    <property type="entry name" value="AB_hydrolase_fold"/>
</dbReference>
<dbReference type="Gene3D" id="3.40.50.1820">
    <property type="entry name" value="alpha/beta hydrolase"/>
    <property type="match status" value="1"/>
</dbReference>
<feature type="chain" id="PRO_5034749697" description="Carboxylic ester hydrolase" evidence="8">
    <location>
        <begin position="23"/>
        <end position="535"/>
    </location>
</feature>
<dbReference type="PANTHER" id="PTHR33938:SF8">
    <property type="entry name" value="CARBOXYLIC ESTER HYDROLASE"/>
    <property type="match status" value="1"/>
</dbReference>
<dbReference type="Pfam" id="PF07519">
    <property type="entry name" value="Tannase"/>
    <property type="match status" value="1"/>
</dbReference>
<accession>A0A8H4LMI3</accession>
<keyword evidence="7" id="KW-1015">Disulfide bond</keyword>
<dbReference type="GO" id="GO:0030600">
    <property type="term" value="F:feruloyl esterase activity"/>
    <property type="evidence" value="ECO:0007669"/>
    <property type="project" value="UniProtKB-ARBA"/>
</dbReference>
<name>A0A8H4LMI3_9HYPO</name>
<keyword evidence="4 8" id="KW-0732">Signal</keyword>
<feature type="signal peptide" evidence="8">
    <location>
        <begin position="1"/>
        <end position="22"/>
    </location>
</feature>
<keyword evidence="2" id="KW-0719">Serine esterase</keyword>
<evidence type="ECO:0000256" key="2">
    <source>
        <dbReference type="ARBA" id="ARBA00022487"/>
    </source>
</evidence>
<evidence type="ECO:0000256" key="3">
    <source>
        <dbReference type="ARBA" id="ARBA00022723"/>
    </source>
</evidence>
<gene>
    <name evidence="9" type="ORF">FALBO_1808</name>
</gene>
<dbReference type="Proteomes" id="UP000554235">
    <property type="component" value="Unassembled WGS sequence"/>
</dbReference>
<dbReference type="AlphaFoldDB" id="A0A8H4LMI3"/>
<evidence type="ECO:0000256" key="5">
    <source>
        <dbReference type="ARBA" id="ARBA00022801"/>
    </source>
</evidence>
<keyword evidence="10" id="KW-1185">Reference proteome</keyword>
<evidence type="ECO:0000256" key="6">
    <source>
        <dbReference type="ARBA" id="ARBA00022837"/>
    </source>
</evidence>
<protein>
    <recommendedName>
        <fullName evidence="8">Carboxylic ester hydrolase</fullName>
        <ecNumber evidence="8">3.1.1.-</ecNumber>
    </recommendedName>
</protein>
<comment type="caution">
    <text evidence="9">The sequence shown here is derived from an EMBL/GenBank/DDBJ whole genome shotgun (WGS) entry which is preliminary data.</text>
</comment>
<reference evidence="9 10" key="1">
    <citation type="submission" date="2020-01" db="EMBL/GenBank/DDBJ databases">
        <title>Identification and distribution of gene clusters putatively required for synthesis of sphingolipid metabolism inhibitors in phylogenetically diverse species of the filamentous fungus Fusarium.</title>
        <authorList>
            <person name="Kim H.-S."/>
            <person name="Busman M."/>
            <person name="Brown D.W."/>
            <person name="Divon H."/>
            <person name="Uhlig S."/>
            <person name="Proctor R.H."/>
        </authorList>
    </citation>
    <scope>NUCLEOTIDE SEQUENCE [LARGE SCALE GENOMIC DNA]</scope>
    <source>
        <strain evidence="9 10">NRRL 20459</strain>
    </source>
</reference>
<dbReference type="EMBL" id="JAADYS010000230">
    <property type="protein sequence ID" value="KAF4471275.1"/>
    <property type="molecule type" value="Genomic_DNA"/>
</dbReference>
<keyword evidence="6" id="KW-0106">Calcium</keyword>
<dbReference type="InterPro" id="IPR011118">
    <property type="entry name" value="Tannase/feruloyl_esterase"/>
</dbReference>
<organism evidence="9 10">
    <name type="scientific">Fusarium albosuccineum</name>
    <dbReference type="NCBI Taxonomy" id="1237068"/>
    <lineage>
        <taxon>Eukaryota</taxon>
        <taxon>Fungi</taxon>
        <taxon>Dikarya</taxon>
        <taxon>Ascomycota</taxon>
        <taxon>Pezizomycotina</taxon>
        <taxon>Sordariomycetes</taxon>
        <taxon>Hypocreomycetidae</taxon>
        <taxon>Hypocreales</taxon>
        <taxon>Nectriaceae</taxon>
        <taxon>Fusarium</taxon>
        <taxon>Fusarium decemcellulare species complex</taxon>
    </lineage>
</organism>
<dbReference type="OrthoDB" id="3039123at2759"/>
<keyword evidence="3" id="KW-0479">Metal-binding</keyword>
<evidence type="ECO:0000256" key="8">
    <source>
        <dbReference type="RuleBase" id="RU361238"/>
    </source>
</evidence>
<dbReference type="GO" id="GO:0046872">
    <property type="term" value="F:metal ion binding"/>
    <property type="evidence" value="ECO:0007669"/>
    <property type="project" value="UniProtKB-KW"/>
</dbReference>
<keyword evidence="5 8" id="KW-0378">Hydrolase</keyword>
<evidence type="ECO:0000256" key="1">
    <source>
        <dbReference type="ARBA" id="ARBA00006249"/>
    </source>
</evidence>
<dbReference type="EC" id="3.1.1.-" evidence="8"/>
<evidence type="ECO:0000313" key="10">
    <source>
        <dbReference type="Proteomes" id="UP000554235"/>
    </source>
</evidence>
<evidence type="ECO:0000256" key="4">
    <source>
        <dbReference type="ARBA" id="ARBA00022729"/>
    </source>
</evidence>
<evidence type="ECO:0000313" key="9">
    <source>
        <dbReference type="EMBL" id="KAF4471275.1"/>
    </source>
</evidence>
<evidence type="ECO:0000256" key="7">
    <source>
        <dbReference type="ARBA" id="ARBA00023157"/>
    </source>
</evidence>